<keyword evidence="2" id="KW-0328">Glycosyltransferase</keyword>
<dbReference type="SUPFAM" id="SSF53271">
    <property type="entry name" value="PRTase-like"/>
    <property type="match status" value="1"/>
</dbReference>
<dbReference type="GO" id="GO:0016757">
    <property type="term" value="F:glycosyltransferase activity"/>
    <property type="evidence" value="ECO:0007669"/>
    <property type="project" value="UniProtKB-KW"/>
</dbReference>
<reference evidence="2 3" key="1">
    <citation type="submission" date="2022-04" db="EMBL/GenBank/DDBJ databases">
        <title>Positive selection, recombination, and allopatry shape intraspecific diversity of widespread and dominant cyanobacteria.</title>
        <authorList>
            <person name="Wei J."/>
            <person name="Shu W."/>
            <person name="Hu C."/>
        </authorList>
    </citation>
    <scope>NUCLEOTIDE SEQUENCE [LARGE SCALE GENOMIC DNA]</scope>
    <source>
        <strain evidence="2 3">GB2-A4</strain>
    </source>
</reference>
<accession>A0ABV0J9Q2</accession>
<evidence type="ECO:0000313" key="3">
    <source>
        <dbReference type="Proteomes" id="UP001464891"/>
    </source>
</evidence>
<name>A0ABV0J9Q2_9CYAN</name>
<dbReference type="Gene3D" id="3.40.50.2020">
    <property type="match status" value="1"/>
</dbReference>
<feature type="domain" description="Phosphoribosyltransferase" evidence="1">
    <location>
        <begin position="14"/>
        <end position="170"/>
    </location>
</feature>
<keyword evidence="2" id="KW-0808">Transferase</keyword>
<protein>
    <submittedName>
        <fullName evidence="2">Phosphoribosyltransferase</fullName>
    </submittedName>
</protein>
<dbReference type="Gene3D" id="3.30.1310.20">
    <property type="entry name" value="PRTase-like"/>
    <property type="match status" value="1"/>
</dbReference>
<dbReference type="InterPro" id="IPR029057">
    <property type="entry name" value="PRTase-like"/>
</dbReference>
<evidence type="ECO:0000259" key="1">
    <source>
        <dbReference type="Pfam" id="PF00156"/>
    </source>
</evidence>
<dbReference type="RefSeq" id="WP_190436688.1">
    <property type="nucleotide sequence ID" value="NZ_JAMPKM010000009.1"/>
</dbReference>
<gene>
    <name evidence="2" type="ORF">NC998_15545</name>
</gene>
<organism evidence="2 3">
    <name type="scientific">Trichocoleus desertorum GB2-A4</name>
    <dbReference type="NCBI Taxonomy" id="2933944"/>
    <lineage>
        <taxon>Bacteria</taxon>
        <taxon>Bacillati</taxon>
        <taxon>Cyanobacteriota</taxon>
        <taxon>Cyanophyceae</taxon>
        <taxon>Leptolyngbyales</taxon>
        <taxon>Trichocoleusaceae</taxon>
        <taxon>Trichocoleus</taxon>
    </lineage>
</organism>
<dbReference type="Proteomes" id="UP001464891">
    <property type="component" value="Unassembled WGS sequence"/>
</dbReference>
<keyword evidence="3" id="KW-1185">Reference proteome</keyword>
<evidence type="ECO:0000313" key="2">
    <source>
        <dbReference type="EMBL" id="MEP0818512.1"/>
    </source>
</evidence>
<dbReference type="InterPro" id="IPR000836">
    <property type="entry name" value="PRTase_dom"/>
</dbReference>
<dbReference type="CDD" id="cd06223">
    <property type="entry name" value="PRTases_typeI"/>
    <property type="match status" value="1"/>
</dbReference>
<comment type="caution">
    <text evidence="2">The sequence shown here is derived from an EMBL/GenBank/DDBJ whole genome shotgun (WGS) entry which is preliminary data.</text>
</comment>
<dbReference type="Pfam" id="PF00156">
    <property type="entry name" value="Pribosyltran"/>
    <property type="match status" value="1"/>
</dbReference>
<dbReference type="EMBL" id="JAMPKM010000009">
    <property type="protein sequence ID" value="MEP0818512.1"/>
    <property type="molecule type" value="Genomic_DNA"/>
</dbReference>
<proteinExistence type="predicted"/>
<sequence length="227" mass="25101">MKRFQNRTEAGQFLASLLTQYSDRADVLVLGLPRGGVPIAFEIAAALHVPLDIFLVRKLGVPGHEELAMGAIASGDVRVLNQDVVEMQQISDTALEQVTQREQQELQRREHLYRGDRPILPITDRIVILVDDGLATGATMRAAVMAVRQHQPQEVVVAVPVGARQAYEQISPQVEAIICAVLPERFNSVGAWYEAFPQTSDREVCELLQRAQERTQDSAPLSSRLGV</sequence>